<comment type="function">
    <text evidence="8">Catalyzes the ATP-dependent phosphorylation of N-acetyl-L-glutamate.</text>
</comment>
<comment type="catalytic activity">
    <reaction evidence="8">
        <text>N-acetyl-L-glutamate + ATP = N-acetyl-L-glutamyl 5-phosphate + ADP</text>
        <dbReference type="Rhea" id="RHEA:14629"/>
        <dbReference type="ChEBI" id="CHEBI:30616"/>
        <dbReference type="ChEBI" id="CHEBI:44337"/>
        <dbReference type="ChEBI" id="CHEBI:57936"/>
        <dbReference type="ChEBI" id="CHEBI:456216"/>
        <dbReference type="EC" id="2.7.2.8"/>
    </reaction>
</comment>
<keyword evidence="7 8" id="KW-0067">ATP-binding</keyword>
<dbReference type="InterPro" id="IPR004662">
    <property type="entry name" value="AcgluKinase_fam"/>
</dbReference>
<dbReference type="InterPro" id="IPR037528">
    <property type="entry name" value="ArgB"/>
</dbReference>
<evidence type="ECO:0000256" key="4">
    <source>
        <dbReference type="ARBA" id="ARBA00022679"/>
    </source>
</evidence>
<dbReference type="PIRSF" id="PIRSF000728">
    <property type="entry name" value="NAGK"/>
    <property type="match status" value="1"/>
</dbReference>
<evidence type="ECO:0000256" key="1">
    <source>
        <dbReference type="ARBA" id="ARBA00004828"/>
    </source>
</evidence>
<reference evidence="10" key="1">
    <citation type="journal article" date="2023" name="J. Phycol.">
        <title>Revised classification of the Cyanidiophyceae based on plastid genome data with descriptions of the Cavernulicolales ord. nov. and Galdieriales ord. nov. (Rhodophyta).</title>
        <authorList>
            <person name="Park S.I."/>
            <person name="Cho C.H."/>
            <person name="Ciniglia C."/>
            <person name="Huang T.Y."/>
            <person name="Liu S.L."/>
            <person name="Bustamante D.E."/>
            <person name="Calderon M.S."/>
            <person name="Mansilla A."/>
            <person name="McDermott T."/>
            <person name="Andersen R.A."/>
            <person name="Yoon H.S."/>
        </authorList>
    </citation>
    <scope>NUCLEOTIDE SEQUENCE</scope>
</reference>
<dbReference type="InterPro" id="IPR036393">
    <property type="entry name" value="AceGlu_kinase-like_sf"/>
</dbReference>
<dbReference type="NCBIfam" id="TIGR00761">
    <property type="entry name" value="argB"/>
    <property type="match status" value="1"/>
</dbReference>
<keyword evidence="4 8" id="KW-0808">Transferase</keyword>
<keyword evidence="3 8" id="KW-0028">Amino-acid biosynthesis</keyword>
<dbReference type="PANTHER" id="PTHR23342:SF0">
    <property type="entry name" value="N-ACETYLGLUTAMATE SYNTHASE, MITOCHONDRIAL"/>
    <property type="match status" value="1"/>
</dbReference>
<dbReference type="GO" id="GO:0005524">
    <property type="term" value="F:ATP binding"/>
    <property type="evidence" value="ECO:0007669"/>
    <property type="project" value="UniProtKB-UniRule"/>
</dbReference>
<dbReference type="PANTHER" id="PTHR23342">
    <property type="entry name" value="N-ACETYLGLUTAMATE SYNTHASE"/>
    <property type="match status" value="1"/>
</dbReference>
<name>A0A9Y1I3W2_9RHOD</name>
<keyword evidence="5 8" id="KW-0547">Nucleotide-binding</keyword>
<dbReference type="SUPFAM" id="SSF53633">
    <property type="entry name" value="Carbamate kinase-like"/>
    <property type="match status" value="1"/>
</dbReference>
<protein>
    <recommendedName>
        <fullName evidence="8">Acetylglutamate kinase</fullName>
        <ecNumber evidence="8">2.7.2.8</ecNumber>
    </recommendedName>
    <alternativeName>
        <fullName evidence="8">N-acetyl-L-glutamate 5-phosphotransferase</fullName>
    </alternativeName>
    <alternativeName>
        <fullName evidence="8">NAG kinase</fullName>
        <shortName evidence="8">NAGK</shortName>
    </alternativeName>
</protein>
<evidence type="ECO:0000256" key="2">
    <source>
        <dbReference type="ARBA" id="ARBA00022571"/>
    </source>
</evidence>
<feature type="binding site" evidence="8">
    <location>
        <begin position="64"/>
        <end position="65"/>
    </location>
    <ligand>
        <name>substrate</name>
    </ligand>
</feature>
<evidence type="ECO:0000256" key="8">
    <source>
        <dbReference type="HAMAP-Rule" id="MF_00082"/>
    </source>
</evidence>
<comment type="pathway">
    <text evidence="1 8">Amino-acid biosynthesis; L-arginine biosynthesis; N(2)-acetyl-L-ornithine from L-glutamate: step 2/4.</text>
</comment>
<evidence type="ECO:0000256" key="5">
    <source>
        <dbReference type="ARBA" id="ARBA00022741"/>
    </source>
</evidence>
<dbReference type="AlphaFoldDB" id="A0A9Y1I3W2"/>
<proteinExistence type="inferred from homology"/>
<dbReference type="InterPro" id="IPR001048">
    <property type="entry name" value="Asp/Glu/Uridylate_kinase"/>
</dbReference>
<geneLocation type="plastid" evidence="10"/>
<sequence>MINDDLRIQILTEALPYMQRFRGLTFVIKYGGAAMSNNTLKESVVKDIIFLSYLGIKIILVHGGGNEINTWLSKLEIVPKFKNGLRVTDKTTMEVVEMVLVGKINKELVSLFNRNGGKAVGLCGKDGSMITTRISKENSIGFVGEIENVNTHLINILISQNYIPIIASVGNDKNGQTCNINADTVAGEIAAALNVEKFLLLTDIPGVLKDINDSKSIIKVLNIKEARSLINDKVIFGGMLPKINCCIRSLAQGVASAHIIDGKISHALLLEIFTHNGIGTMITL</sequence>
<dbReference type="InterPro" id="IPR041727">
    <property type="entry name" value="NAGK-C"/>
</dbReference>
<dbReference type="CDD" id="cd04250">
    <property type="entry name" value="AAK_NAGK-C"/>
    <property type="match status" value="1"/>
</dbReference>
<feature type="binding site" evidence="8">
    <location>
        <position position="86"/>
    </location>
    <ligand>
        <name>substrate</name>
    </ligand>
</feature>
<dbReference type="EMBL" id="OP616817">
    <property type="protein sequence ID" value="WDA99927.1"/>
    <property type="molecule type" value="Genomic_DNA"/>
</dbReference>
<feature type="site" description="Transition state stabilizer" evidence="8">
    <location>
        <position position="29"/>
    </location>
</feature>
<dbReference type="Pfam" id="PF00696">
    <property type="entry name" value="AA_kinase"/>
    <property type="match status" value="1"/>
</dbReference>
<dbReference type="EC" id="2.7.2.8" evidence="8"/>
<feature type="binding site" evidence="8">
    <location>
        <position position="179"/>
    </location>
    <ligand>
        <name>substrate</name>
    </ligand>
</feature>
<evidence type="ECO:0000256" key="7">
    <source>
        <dbReference type="ARBA" id="ARBA00022840"/>
    </source>
</evidence>
<evidence type="ECO:0000256" key="3">
    <source>
        <dbReference type="ARBA" id="ARBA00022605"/>
    </source>
</evidence>
<dbReference type="GO" id="GO:0003991">
    <property type="term" value="F:acetylglutamate kinase activity"/>
    <property type="evidence" value="ECO:0007669"/>
    <property type="project" value="UniProtKB-UniRule"/>
</dbReference>
<dbReference type="PRINTS" id="PR00474">
    <property type="entry name" value="GLU5KINASE"/>
</dbReference>
<dbReference type="FunFam" id="3.40.1160.10:FF:000004">
    <property type="entry name" value="Acetylglutamate kinase"/>
    <property type="match status" value="1"/>
</dbReference>
<keyword evidence="2 8" id="KW-0055">Arginine biosynthesis</keyword>
<evidence type="ECO:0000256" key="6">
    <source>
        <dbReference type="ARBA" id="ARBA00022777"/>
    </source>
</evidence>
<dbReference type="GO" id="GO:0005737">
    <property type="term" value="C:cytoplasm"/>
    <property type="evidence" value="ECO:0007669"/>
    <property type="project" value="InterPro"/>
</dbReference>
<dbReference type="InterPro" id="IPR001057">
    <property type="entry name" value="Glu/AcGlu_kinase"/>
</dbReference>
<gene>
    <name evidence="8 10" type="primary">argB</name>
    <name evidence="10" type="ORF">CspTHAL103_003</name>
</gene>
<dbReference type="HAMAP" id="MF_00082">
    <property type="entry name" value="ArgB"/>
    <property type="match status" value="1"/>
</dbReference>
<keyword evidence="10" id="KW-0934">Plastid</keyword>
<evidence type="ECO:0000259" key="9">
    <source>
        <dbReference type="Pfam" id="PF00696"/>
    </source>
</evidence>
<comment type="similarity">
    <text evidence="8">Belongs to the acetylglutamate kinase family. ArgB subfamily.</text>
</comment>
<keyword evidence="6 8" id="KW-0418">Kinase</keyword>
<feature type="site" description="Transition state stabilizer" evidence="8">
    <location>
        <position position="242"/>
    </location>
</feature>
<dbReference type="Gene3D" id="3.40.1160.10">
    <property type="entry name" value="Acetylglutamate kinase-like"/>
    <property type="match status" value="1"/>
</dbReference>
<dbReference type="GO" id="GO:0042450">
    <property type="term" value="P:L-arginine biosynthetic process via ornithine"/>
    <property type="evidence" value="ECO:0007669"/>
    <property type="project" value="UniProtKB-UniRule"/>
</dbReference>
<organism evidence="10">
    <name type="scientific">Cyanidium sp. THAL103</name>
    <dbReference type="NCBI Taxonomy" id="3027999"/>
    <lineage>
        <taxon>Eukaryota</taxon>
        <taxon>Rhodophyta</taxon>
        <taxon>Bangiophyceae</taxon>
        <taxon>Cyanidiales</taxon>
        <taxon>Cyanidiaceae</taxon>
        <taxon>Cyanidium</taxon>
    </lineage>
</organism>
<feature type="domain" description="Aspartate/glutamate/uridylate kinase" evidence="9">
    <location>
        <begin position="25"/>
        <end position="261"/>
    </location>
</feature>
<evidence type="ECO:0000313" key="10">
    <source>
        <dbReference type="EMBL" id="WDA99927.1"/>
    </source>
</evidence>
<accession>A0A9Y1I3W2</accession>